<keyword evidence="4" id="KW-1185">Reference proteome</keyword>
<dbReference type="SUPFAM" id="SSF56784">
    <property type="entry name" value="HAD-like"/>
    <property type="match status" value="1"/>
</dbReference>
<sequence>PVPTESYLSIAKQPLRRLEKPNRLLVVLDLNGTLMYRIKHSTRPIMRPDLPEFLTYLFNNFEVMVWTSAQTPNALRMVRAAFTPEWIEKLRAVWSRDTLGLSNADFYSRVQVYKRLERIWTGRYQVDARTAEEIRNNVATTTHFWDQSNTILIDDSILKASAQPHNLIEVPSMVALDEIEKEDKVLNHVMAYLEEVKYYDNVSAYM</sequence>
<dbReference type="Proteomes" id="UP000298138">
    <property type="component" value="Unassembled WGS sequence"/>
</dbReference>
<keyword evidence="1" id="KW-0809">Transit peptide</keyword>
<dbReference type="OrthoDB" id="1711508at2759"/>
<dbReference type="InParanoid" id="A0A4S2MZ33"/>
<accession>A0A4S2MZ33</accession>
<dbReference type="EMBL" id="ML220116">
    <property type="protein sequence ID" value="TGZ82059.1"/>
    <property type="molecule type" value="Genomic_DNA"/>
</dbReference>
<dbReference type="InterPro" id="IPR023214">
    <property type="entry name" value="HAD_sf"/>
</dbReference>
<keyword evidence="1" id="KW-0811">Translocation</keyword>
<dbReference type="AlphaFoldDB" id="A0A4S2MZ33"/>
<comment type="similarity">
    <text evidence="1">Belongs to the TIM50 family.</text>
</comment>
<dbReference type="InterPro" id="IPR036412">
    <property type="entry name" value="HAD-like_sf"/>
</dbReference>
<dbReference type="PANTHER" id="PTHR12210">
    <property type="entry name" value="DULLARD PROTEIN PHOSPHATASE"/>
    <property type="match status" value="1"/>
</dbReference>
<dbReference type="InterPro" id="IPR004274">
    <property type="entry name" value="FCP1_dom"/>
</dbReference>
<dbReference type="GO" id="GO:0015031">
    <property type="term" value="P:protein transport"/>
    <property type="evidence" value="ECO:0007669"/>
    <property type="project" value="UniProtKB-KW"/>
</dbReference>
<name>A0A4S2MZ33_9PEZI</name>
<proteinExistence type="inferred from homology"/>
<dbReference type="Pfam" id="PF03031">
    <property type="entry name" value="NIF"/>
    <property type="match status" value="1"/>
</dbReference>
<dbReference type="InterPro" id="IPR050365">
    <property type="entry name" value="TIM50"/>
</dbReference>
<feature type="non-terminal residue" evidence="3">
    <location>
        <position position="1"/>
    </location>
</feature>
<evidence type="ECO:0000313" key="4">
    <source>
        <dbReference type="Proteomes" id="UP000298138"/>
    </source>
</evidence>
<gene>
    <name evidence="3" type="ORF">EX30DRAFT_298793</name>
</gene>
<reference evidence="3 4" key="1">
    <citation type="submission" date="2019-04" db="EMBL/GenBank/DDBJ databases">
        <title>Comparative genomics and transcriptomics to analyze fruiting body development in filamentous ascomycetes.</title>
        <authorList>
            <consortium name="DOE Joint Genome Institute"/>
            <person name="Lutkenhaus R."/>
            <person name="Traeger S."/>
            <person name="Breuer J."/>
            <person name="Kuo A."/>
            <person name="Lipzen A."/>
            <person name="Pangilinan J."/>
            <person name="Dilworth D."/>
            <person name="Sandor L."/>
            <person name="Poggeler S."/>
            <person name="Barry K."/>
            <person name="Grigoriev I.V."/>
            <person name="Nowrousian M."/>
        </authorList>
    </citation>
    <scope>NUCLEOTIDE SEQUENCE [LARGE SCALE GENOMIC DNA]</scope>
    <source>
        <strain evidence="3 4">CBS 389.68</strain>
    </source>
</reference>
<dbReference type="PROSITE" id="PS50969">
    <property type="entry name" value="FCP1"/>
    <property type="match status" value="1"/>
</dbReference>
<keyword evidence="1" id="KW-0496">Mitochondrion</keyword>
<dbReference type="Gene3D" id="3.40.50.1000">
    <property type="entry name" value="HAD superfamily/HAD-like"/>
    <property type="match status" value="1"/>
</dbReference>
<evidence type="ECO:0000313" key="3">
    <source>
        <dbReference type="EMBL" id="TGZ82059.1"/>
    </source>
</evidence>
<feature type="domain" description="FCP1 homology" evidence="2">
    <location>
        <begin position="19"/>
        <end position="196"/>
    </location>
</feature>
<dbReference type="STRING" id="341454.A0A4S2MZ33"/>
<evidence type="ECO:0000256" key="1">
    <source>
        <dbReference type="RuleBase" id="RU365079"/>
    </source>
</evidence>
<feature type="non-terminal residue" evidence="3">
    <location>
        <position position="206"/>
    </location>
</feature>
<dbReference type="SMART" id="SM00577">
    <property type="entry name" value="CPDc"/>
    <property type="match status" value="1"/>
</dbReference>
<evidence type="ECO:0000259" key="2">
    <source>
        <dbReference type="PROSITE" id="PS50969"/>
    </source>
</evidence>
<comment type="subcellular location">
    <subcellularLocation>
        <location evidence="1">Mitochondrion inner membrane</location>
        <topology evidence="1">Single-pass membrane protein</topology>
    </subcellularLocation>
</comment>
<comment type="subunit">
    <text evidence="1">Component of the TIM23 complex.</text>
</comment>
<organism evidence="3 4">
    <name type="scientific">Ascodesmis nigricans</name>
    <dbReference type="NCBI Taxonomy" id="341454"/>
    <lineage>
        <taxon>Eukaryota</taxon>
        <taxon>Fungi</taxon>
        <taxon>Dikarya</taxon>
        <taxon>Ascomycota</taxon>
        <taxon>Pezizomycotina</taxon>
        <taxon>Pezizomycetes</taxon>
        <taxon>Pezizales</taxon>
        <taxon>Ascodesmidaceae</taxon>
        <taxon>Ascodesmis</taxon>
    </lineage>
</organism>
<protein>
    <recommendedName>
        <fullName evidence="1">Mitochondrial import inner membrane translocase subunit TIM50</fullName>
    </recommendedName>
</protein>
<keyword evidence="1" id="KW-0813">Transport</keyword>
<comment type="function">
    <text evidence="1">Essential component of the TIM23 complex, a complex that mediates the translocation of transit peptide-containing proteins across the mitochondrial inner membrane.</text>
</comment>
<keyword evidence="1" id="KW-0653">Protein transport</keyword>
<dbReference type="GO" id="GO:0005744">
    <property type="term" value="C:TIM23 mitochondrial import inner membrane translocase complex"/>
    <property type="evidence" value="ECO:0007669"/>
    <property type="project" value="UniProtKB-UniRule"/>
</dbReference>